<evidence type="ECO:0000256" key="2">
    <source>
        <dbReference type="ARBA" id="ARBA00022598"/>
    </source>
</evidence>
<dbReference type="InterPro" id="IPR003781">
    <property type="entry name" value="CoA-bd"/>
</dbReference>
<accession>A0A917AGR8</accession>
<dbReference type="Pfam" id="PF13380">
    <property type="entry name" value="CoA_binding_2"/>
    <property type="match status" value="1"/>
</dbReference>
<evidence type="ECO:0000256" key="3">
    <source>
        <dbReference type="ARBA" id="ARBA00022741"/>
    </source>
</evidence>
<dbReference type="PANTHER" id="PTHR43334:SF1">
    <property type="entry name" value="3-HYDROXYPROPIONATE--COA LIGASE [ADP-FORMING]"/>
    <property type="match status" value="1"/>
</dbReference>
<name>A0A917AGR8_9RHOB</name>
<dbReference type="GO" id="GO:0005524">
    <property type="term" value="F:ATP binding"/>
    <property type="evidence" value="ECO:0007669"/>
    <property type="project" value="UniProtKB-KW"/>
</dbReference>
<dbReference type="Gene3D" id="3.40.50.720">
    <property type="entry name" value="NAD(P)-binding Rossmann-like Domain"/>
    <property type="match status" value="1"/>
</dbReference>
<dbReference type="SMART" id="SM00881">
    <property type="entry name" value="CoA_binding"/>
    <property type="match status" value="1"/>
</dbReference>
<dbReference type="InterPro" id="IPR032875">
    <property type="entry name" value="Succ_CoA_lig_flav_dom"/>
</dbReference>
<dbReference type="SUPFAM" id="SSF56059">
    <property type="entry name" value="Glutathione synthetase ATP-binding domain-like"/>
    <property type="match status" value="1"/>
</dbReference>
<evidence type="ECO:0000313" key="6">
    <source>
        <dbReference type="EMBL" id="GGE50326.1"/>
    </source>
</evidence>
<keyword evidence="2" id="KW-0436">Ligase</keyword>
<dbReference type="Proteomes" id="UP000612855">
    <property type="component" value="Unassembled WGS sequence"/>
</dbReference>
<dbReference type="PANTHER" id="PTHR43334">
    <property type="entry name" value="ACETATE--COA LIGASE [ADP-FORMING]"/>
    <property type="match status" value="1"/>
</dbReference>
<sequence length="707" mass="74183">MPKDNYEPYVFPDLTRLFAPRTVAVIGASEKEHSIGNHAMRNIVQHSAFAGTVYPVNPKQAEVMGLRCYPDVASLPEAVDVIVVVVPAPAVRAAVEQAGEKGCGFAVILTSGFSEADDWGRAEEAALVEISQRTGIRIYGPNCPGLVNLNLPLGLTFSPAFKDDITPGPIGLATQGGGLGRNMIQHNVRGIGFGLWSSSGNECDLQVADFVHHMAQDPEIKVIGCLIEGFKDGARFAAACQEAARKGKPVVGLKVGRSAYGARAAQSHTASITGSAEVNSTVFRQMGVVEVDDLDELVDVAMLFTRKMPEGTEKIAVFASSGGAASLCADNVGIAGLELAEFTPETAKRLADALPPYAGMSNPIDTTSISISHPDAYREALAACADDANVGLVLAPLPMDYGTYSVVNAGSLKAVQDAASVPIVPIWMSERQGGGYAKLAEAGLPPFRSLRNMRKAVRRWIDYGLWRAARDTGWQPGIIATGSQGDPDPTRTLSEVEGKRALAAAGVPATAPEIATTAEDAVRIAQAMGTVAMKIVSAQITHKSDIGGVKLGVTGDGAAAAFAEIMANARAAVPSATLDGVLIEPMAPAGGLEAFVGILRDPVFGQVMTFGLGGIYVEMFADVTRRMLPVTRPMAEEMIGELKSAKLLTGYRGQPKRDVAALADLIVKVSDYAMATPGLVEMDINPVWTGTEGQGVMALDAVIVVEE</sequence>
<dbReference type="InterPro" id="IPR036291">
    <property type="entry name" value="NAD(P)-bd_dom_sf"/>
</dbReference>
<gene>
    <name evidence="6" type="ORF">GCM10011360_41730</name>
</gene>
<dbReference type="InterPro" id="IPR051538">
    <property type="entry name" value="Acyl-CoA_Synth/Transferase"/>
</dbReference>
<feature type="domain" description="CoA-binding" evidence="5">
    <location>
        <begin position="17"/>
        <end position="113"/>
    </location>
</feature>
<keyword evidence="3" id="KW-0547">Nucleotide-binding</keyword>
<dbReference type="AlphaFoldDB" id="A0A917AGR8"/>
<dbReference type="RefSeq" id="WP_188479664.1">
    <property type="nucleotide sequence ID" value="NZ_BMFJ01000004.1"/>
</dbReference>
<protein>
    <submittedName>
        <fullName evidence="6">CoA-binding protein</fullName>
    </submittedName>
</protein>
<keyword evidence="7" id="KW-1185">Reference proteome</keyword>
<keyword evidence="1" id="KW-0816">Tricarboxylic acid cycle</keyword>
<dbReference type="EMBL" id="BMFJ01000004">
    <property type="protein sequence ID" value="GGE50326.1"/>
    <property type="molecule type" value="Genomic_DNA"/>
</dbReference>
<dbReference type="SUPFAM" id="SSF51735">
    <property type="entry name" value="NAD(P)-binding Rossmann-fold domains"/>
    <property type="match status" value="1"/>
</dbReference>
<dbReference type="Gene3D" id="3.30.470.20">
    <property type="entry name" value="ATP-grasp fold, B domain"/>
    <property type="match status" value="1"/>
</dbReference>
<dbReference type="InterPro" id="IPR016102">
    <property type="entry name" value="Succinyl-CoA_synth-like"/>
</dbReference>
<evidence type="ECO:0000256" key="4">
    <source>
        <dbReference type="ARBA" id="ARBA00022840"/>
    </source>
</evidence>
<evidence type="ECO:0000256" key="1">
    <source>
        <dbReference type="ARBA" id="ARBA00022532"/>
    </source>
</evidence>
<comment type="caution">
    <text evidence="6">The sequence shown here is derived from an EMBL/GenBank/DDBJ whole genome shotgun (WGS) entry which is preliminary data.</text>
</comment>
<dbReference type="GO" id="GO:0006099">
    <property type="term" value="P:tricarboxylic acid cycle"/>
    <property type="evidence" value="ECO:0007669"/>
    <property type="project" value="UniProtKB-KW"/>
</dbReference>
<dbReference type="Pfam" id="PF13607">
    <property type="entry name" value="Succ_CoA_lig"/>
    <property type="match status" value="1"/>
</dbReference>
<dbReference type="InterPro" id="IPR013815">
    <property type="entry name" value="ATP_grasp_subdomain_1"/>
</dbReference>
<dbReference type="Gene3D" id="3.30.1490.20">
    <property type="entry name" value="ATP-grasp fold, A domain"/>
    <property type="match status" value="1"/>
</dbReference>
<evidence type="ECO:0000313" key="7">
    <source>
        <dbReference type="Proteomes" id="UP000612855"/>
    </source>
</evidence>
<proteinExistence type="predicted"/>
<dbReference type="GO" id="GO:0016874">
    <property type="term" value="F:ligase activity"/>
    <property type="evidence" value="ECO:0007669"/>
    <property type="project" value="UniProtKB-KW"/>
</dbReference>
<organism evidence="6 7">
    <name type="scientific">Primorskyibacter flagellatus</name>
    <dbReference type="NCBI Taxonomy" id="1387277"/>
    <lineage>
        <taxon>Bacteria</taxon>
        <taxon>Pseudomonadati</taxon>
        <taxon>Pseudomonadota</taxon>
        <taxon>Alphaproteobacteria</taxon>
        <taxon>Rhodobacterales</taxon>
        <taxon>Roseobacteraceae</taxon>
        <taxon>Primorskyibacter</taxon>
    </lineage>
</organism>
<reference evidence="7" key="1">
    <citation type="journal article" date="2019" name="Int. J. Syst. Evol. Microbiol.">
        <title>The Global Catalogue of Microorganisms (GCM) 10K type strain sequencing project: providing services to taxonomists for standard genome sequencing and annotation.</title>
        <authorList>
            <consortium name="The Broad Institute Genomics Platform"/>
            <consortium name="The Broad Institute Genome Sequencing Center for Infectious Disease"/>
            <person name="Wu L."/>
            <person name="Ma J."/>
        </authorList>
    </citation>
    <scope>NUCLEOTIDE SEQUENCE [LARGE SCALE GENOMIC DNA]</scope>
    <source>
        <strain evidence="7">CGMCC 1.12664</strain>
    </source>
</reference>
<dbReference type="SUPFAM" id="SSF52210">
    <property type="entry name" value="Succinyl-CoA synthetase domains"/>
    <property type="match status" value="2"/>
</dbReference>
<evidence type="ECO:0000259" key="5">
    <source>
        <dbReference type="SMART" id="SM00881"/>
    </source>
</evidence>
<dbReference type="Gene3D" id="3.40.50.261">
    <property type="entry name" value="Succinyl-CoA synthetase domains"/>
    <property type="match status" value="2"/>
</dbReference>
<dbReference type="Pfam" id="PF13549">
    <property type="entry name" value="ATP-grasp_5"/>
    <property type="match status" value="1"/>
</dbReference>
<keyword evidence="4" id="KW-0067">ATP-binding</keyword>